<organism evidence="1 2">
    <name type="scientific">Oryzias latipes</name>
    <name type="common">Japanese rice fish</name>
    <name type="synonym">Japanese killifish</name>
    <dbReference type="NCBI Taxonomy" id="8090"/>
    <lineage>
        <taxon>Eukaryota</taxon>
        <taxon>Metazoa</taxon>
        <taxon>Chordata</taxon>
        <taxon>Craniata</taxon>
        <taxon>Vertebrata</taxon>
        <taxon>Euteleostomi</taxon>
        <taxon>Actinopterygii</taxon>
        <taxon>Neopterygii</taxon>
        <taxon>Teleostei</taxon>
        <taxon>Neoteleostei</taxon>
        <taxon>Acanthomorphata</taxon>
        <taxon>Ovalentaria</taxon>
        <taxon>Atherinomorphae</taxon>
        <taxon>Beloniformes</taxon>
        <taxon>Adrianichthyidae</taxon>
        <taxon>Oryziinae</taxon>
        <taxon>Oryzias</taxon>
    </lineage>
</organism>
<sequence length="100" mass="11731">MCFYRFKKITPLFIQSQTWPEPHFVCGSRKARTHGFLGNVLGHGFVLGGVFVIGRDHQGILLEHREMQFRDKVNISDALHAVRRITRKLYKKQLKTVFLY</sequence>
<name>A0A3P9KLD1_ORYLA</name>
<proteinExistence type="predicted"/>
<evidence type="ECO:0008006" key="3">
    <source>
        <dbReference type="Google" id="ProtNLM"/>
    </source>
</evidence>
<reference key="1">
    <citation type="journal article" date="2007" name="Nature">
        <title>The medaka draft genome and insights into vertebrate genome evolution.</title>
        <authorList>
            <person name="Kasahara M."/>
            <person name="Naruse K."/>
            <person name="Sasaki S."/>
            <person name="Nakatani Y."/>
            <person name="Qu W."/>
            <person name="Ahsan B."/>
            <person name="Yamada T."/>
            <person name="Nagayasu Y."/>
            <person name="Doi K."/>
            <person name="Kasai Y."/>
            <person name="Jindo T."/>
            <person name="Kobayashi D."/>
            <person name="Shimada A."/>
            <person name="Toyoda A."/>
            <person name="Kuroki Y."/>
            <person name="Fujiyama A."/>
            <person name="Sasaki T."/>
            <person name="Shimizu A."/>
            <person name="Asakawa S."/>
            <person name="Shimizu N."/>
            <person name="Hashimoto S."/>
            <person name="Yang J."/>
            <person name="Lee Y."/>
            <person name="Matsushima K."/>
            <person name="Sugano S."/>
            <person name="Sakaizumi M."/>
            <person name="Narita T."/>
            <person name="Ohishi K."/>
            <person name="Haga S."/>
            <person name="Ohta F."/>
            <person name="Nomoto H."/>
            <person name="Nogata K."/>
            <person name="Morishita T."/>
            <person name="Endo T."/>
            <person name="Shin-I T."/>
            <person name="Takeda H."/>
            <person name="Morishita S."/>
            <person name="Kohara Y."/>
        </authorList>
    </citation>
    <scope>NUCLEOTIDE SEQUENCE [LARGE SCALE GENOMIC DNA]</scope>
    <source>
        <strain>Hd-rR</strain>
    </source>
</reference>
<evidence type="ECO:0000313" key="2">
    <source>
        <dbReference type="Proteomes" id="UP000265180"/>
    </source>
</evidence>
<reference evidence="1" key="4">
    <citation type="submission" date="2025-09" db="UniProtKB">
        <authorList>
            <consortium name="Ensembl"/>
        </authorList>
    </citation>
    <scope>IDENTIFICATION</scope>
    <source>
        <strain evidence="1">HNI</strain>
    </source>
</reference>
<evidence type="ECO:0000313" key="1">
    <source>
        <dbReference type="Ensembl" id="ENSORLP00020009175.1"/>
    </source>
</evidence>
<dbReference type="Ensembl" id="ENSORLT00020015506.1">
    <property type="protein sequence ID" value="ENSORLP00020009175.1"/>
    <property type="gene ID" value="ENSORLG00020010087.1"/>
</dbReference>
<accession>A0A3P9KLD1</accession>
<dbReference type="Proteomes" id="UP000265180">
    <property type="component" value="Chromosome 8"/>
</dbReference>
<reference evidence="1" key="3">
    <citation type="submission" date="2025-08" db="UniProtKB">
        <authorList>
            <consortium name="Ensembl"/>
        </authorList>
    </citation>
    <scope>IDENTIFICATION</scope>
    <source>
        <strain evidence="1">HNI</strain>
    </source>
</reference>
<protein>
    <recommendedName>
        <fullName evidence="3">Peroxiredoxin-like 2 activated in M-CSF stimulated monocytes</fullName>
    </recommendedName>
</protein>
<reference evidence="1 2" key="2">
    <citation type="submission" date="2017-04" db="EMBL/GenBank/DDBJ databases">
        <title>CpG methylation of centromeres and impact of large insertions on vertebrate speciation.</title>
        <authorList>
            <person name="Ichikawa K."/>
            <person name="Yoshimura J."/>
            <person name="Morishita S."/>
        </authorList>
    </citation>
    <scope>NUCLEOTIDE SEQUENCE</scope>
    <source>
        <strain evidence="1 2">HNI</strain>
    </source>
</reference>
<dbReference type="AlphaFoldDB" id="A0A3P9KLD1"/>